<sequence length="68" mass="7946">MNTITYFLISGSIPYLHLRTNPKVLLGIFEHATAIPPWFPKEDFKKVNLTTLKMTIQLYVIYLITFTE</sequence>
<dbReference type="Proteomes" id="UP000192708">
    <property type="component" value="Unassembled WGS sequence"/>
</dbReference>
<keyword evidence="2" id="KW-1185">Reference proteome</keyword>
<protein>
    <submittedName>
        <fullName evidence="1">Uncharacterized protein</fullName>
    </submittedName>
</protein>
<dbReference type="STRING" id="1938817.SAMN06296008_12117"/>
<organism evidence="1 2">
    <name type="scientific">Polynucleobacter kasalickyi</name>
    <dbReference type="NCBI Taxonomy" id="1938817"/>
    <lineage>
        <taxon>Bacteria</taxon>
        <taxon>Pseudomonadati</taxon>
        <taxon>Pseudomonadota</taxon>
        <taxon>Betaproteobacteria</taxon>
        <taxon>Burkholderiales</taxon>
        <taxon>Burkholderiaceae</taxon>
        <taxon>Polynucleobacter</taxon>
    </lineage>
</organism>
<dbReference type="EMBL" id="FWXJ01000021">
    <property type="protein sequence ID" value="SMC82298.1"/>
    <property type="molecule type" value="Genomic_DNA"/>
</dbReference>
<dbReference type="AlphaFoldDB" id="A0A1W2CCA1"/>
<evidence type="ECO:0000313" key="2">
    <source>
        <dbReference type="Proteomes" id="UP000192708"/>
    </source>
</evidence>
<name>A0A1W2CCA1_9BURK</name>
<proteinExistence type="predicted"/>
<evidence type="ECO:0000313" key="1">
    <source>
        <dbReference type="EMBL" id="SMC82298.1"/>
    </source>
</evidence>
<accession>A0A1W2CCA1</accession>
<gene>
    <name evidence="1" type="ORF">SAMN06296008_12117</name>
</gene>
<reference evidence="1 2" key="1">
    <citation type="submission" date="2017-04" db="EMBL/GenBank/DDBJ databases">
        <authorList>
            <person name="Afonso C.L."/>
            <person name="Miller P.J."/>
            <person name="Scott M.A."/>
            <person name="Spackman E."/>
            <person name="Goraichik I."/>
            <person name="Dimitrov K.M."/>
            <person name="Suarez D.L."/>
            <person name="Swayne D.E."/>
        </authorList>
    </citation>
    <scope>NUCLEOTIDE SEQUENCE [LARGE SCALE GENOMIC DNA]</scope>
    <source>
        <strain evidence="1 2">VK13</strain>
    </source>
</reference>